<dbReference type="Pfam" id="PF13925">
    <property type="entry name" value="Katanin_con80"/>
    <property type="match status" value="1"/>
</dbReference>
<dbReference type="WBParaSite" id="TCONS_00001464.p1">
    <property type="protein sequence ID" value="TCONS_00001464.p1"/>
    <property type="gene ID" value="XLOC_001345"/>
</dbReference>
<dbReference type="PANTHER" id="PTHR19845:SF0">
    <property type="entry name" value="KATANIN P80 WD40 REPEAT-CONTAINING SUBUNIT B1"/>
    <property type="match status" value="1"/>
</dbReference>
<dbReference type="Proteomes" id="UP000035681">
    <property type="component" value="Unplaced"/>
</dbReference>
<name>A0A0K0DSM3_STRER</name>
<evidence type="ECO:0000256" key="4">
    <source>
        <dbReference type="ARBA" id="ARBA00022737"/>
    </source>
</evidence>
<feature type="compositionally biased region" description="Low complexity" evidence="6">
    <location>
        <begin position="451"/>
        <end position="467"/>
    </location>
</feature>
<dbReference type="SUPFAM" id="SSF50978">
    <property type="entry name" value="WD40 repeat-like"/>
    <property type="match status" value="1"/>
</dbReference>
<proteinExistence type="predicted"/>
<evidence type="ECO:0000313" key="10">
    <source>
        <dbReference type="WBParaSite" id="TCONS_00001464.p1"/>
    </source>
</evidence>
<evidence type="ECO:0000256" key="2">
    <source>
        <dbReference type="ARBA" id="ARBA00022490"/>
    </source>
</evidence>
<keyword evidence="8" id="KW-1185">Reference proteome</keyword>
<evidence type="ECO:0000313" key="8">
    <source>
        <dbReference type="Proteomes" id="UP000035681"/>
    </source>
</evidence>
<organism evidence="9">
    <name type="scientific">Strongyloides stercoralis</name>
    <name type="common">Threadworm</name>
    <dbReference type="NCBI Taxonomy" id="6248"/>
    <lineage>
        <taxon>Eukaryota</taxon>
        <taxon>Metazoa</taxon>
        <taxon>Ecdysozoa</taxon>
        <taxon>Nematoda</taxon>
        <taxon>Chromadorea</taxon>
        <taxon>Rhabditida</taxon>
        <taxon>Tylenchina</taxon>
        <taxon>Panagrolaimomorpha</taxon>
        <taxon>Strongyloidoidea</taxon>
        <taxon>Strongyloididae</taxon>
        <taxon>Strongyloides</taxon>
    </lineage>
</organism>
<sequence>MNDLFSINLKSSYITNGILAPVANSFIISNPLQIINYTSNITDGTHNYLTNDDVTALSLSFDSRFLAYSTEVIRIYEIESKKIKRTLSGHNFPVVSISSNHKSSYIWASASSEDGMVNVWDIRSHPACCFSKKVSKIVNCVSFSPDDSLLACGGDQLILLNTINFHTVLIFPNNLPSLIISLYFNPFEYVLLTSSTDKVLRCYDIETMECISQSIPFQSPIRGIQFDLNGEYVFAATDKNLTLMTFEPYEIINVISLTDTINRENNMQQTLDFIINPLNTNEIMMLFWDEKRNVTVKNCSIVQLFTPQSNEIIIPVNGEEEHCSNLLSPDEESLNSIPSLPSPPIIEKDIMKESLSMNDLDIPQINKTQSLRKISPSPVGARQSSTTKLLQRKLSPDIIIKVKSPSNMIKPRTPSVPKSPVNISGSNNKINKNITKDCRSKSISSLKRESLSTSSSNTSTPNKSSSRLSTTPTGIVKRPINRSSSNNIGKINDTSSKGKVLTRPPIIPVEVSPTTLISKFQTIHTKCEAENKGMLRELDTIVSLVKNGGLKKLLSQRMTFSKINSISIVFRELLNMESLWSLQTCELAIPHLTNLLSSQNKEHIDIGLETLKYIVTEYVPIILENLNTPEDYNYRGDVVGAERKERSITCHQRLLQLFLNSSFLKERMTKEQQCYFQEIIDKCGLDIN</sequence>
<comment type="subcellular location">
    <subcellularLocation>
        <location evidence="1">Cytoplasm</location>
        <location evidence="1">Cytoskeleton</location>
    </subcellularLocation>
</comment>
<dbReference type="PROSITE" id="PS00678">
    <property type="entry name" value="WD_REPEATS_1"/>
    <property type="match status" value="1"/>
</dbReference>
<dbReference type="GO" id="GO:0007019">
    <property type="term" value="P:microtubule depolymerization"/>
    <property type="evidence" value="ECO:0007669"/>
    <property type="project" value="TreeGrafter"/>
</dbReference>
<dbReference type="STRING" id="6248.A0A0K0DSM3"/>
<evidence type="ECO:0000313" key="9">
    <source>
        <dbReference type="WBParaSite" id="SSTP_0000023500.1"/>
    </source>
</evidence>
<evidence type="ECO:0000256" key="5">
    <source>
        <dbReference type="ARBA" id="ARBA00023212"/>
    </source>
</evidence>
<dbReference type="Gene3D" id="2.130.10.10">
    <property type="entry name" value="YVTN repeat-like/Quinoprotein amine dehydrogenase"/>
    <property type="match status" value="1"/>
</dbReference>
<dbReference type="GO" id="GO:0008352">
    <property type="term" value="C:katanin complex"/>
    <property type="evidence" value="ECO:0007669"/>
    <property type="project" value="TreeGrafter"/>
</dbReference>
<dbReference type="PANTHER" id="PTHR19845">
    <property type="entry name" value="KATANIN P80 SUBUNIT"/>
    <property type="match status" value="1"/>
</dbReference>
<feature type="domain" description="Katanin p80 subunit C-terminal" evidence="7">
    <location>
        <begin position="536"/>
        <end position="657"/>
    </location>
</feature>
<reference evidence="9" key="1">
    <citation type="submission" date="2015-08" db="UniProtKB">
        <authorList>
            <consortium name="WormBaseParasite"/>
        </authorList>
    </citation>
    <scope>IDENTIFICATION</scope>
</reference>
<evidence type="ECO:0000256" key="6">
    <source>
        <dbReference type="SAM" id="MobiDB-lite"/>
    </source>
</evidence>
<evidence type="ECO:0000256" key="3">
    <source>
        <dbReference type="ARBA" id="ARBA00022574"/>
    </source>
</evidence>
<evidence type="ECO:0000259" key="7">
    <source>
        <dbReference type="Pfam" id="PF13925"/>
    </source>
</evidence>
<keyword evidence="4" id="KW-0677">Repeat</keyword>
<feature type="compositionally biased region" description="Polar residues" evidence="6">
    <location>
        <begin position="481"/>
        <end position="497"/>
    </location>
</feature>
<dbReference type="InterPro" id="IPR015943">
    <property type="entry name" value="WD40/YVTN_repeat-like_dom_sf"/>
</dbReference>
<dbReference type="Pfam" id="PF00400">
    <property type="entry name" value="WD40"/>
    <property type="match status" value="2"/>
</dbReference>
<dbReference type="GO" id="GO:0008017">
    <property type="term" value="F:microtubule binding"/>
    <property type="evidence" value="ECO:0007669"/>
    <property type="project" value="InterPro"/>
</dbReference>
<evidence type="ECO:0000256" key="1">
    <source>
        <dbReference type="ARBA" id="ARBA00004245"/>
    </source>
</evidence>
<dbReference type="SMART" id="SM00320">
    <property type="entry name" value="WD40"/>
    <property type="match status" value="4"/>
</dbReference>
<keyword evidence="5" id="KW-0206">Cytoskeleton</keyword>
<keyword evidence="3" id="KW-0853">WD repeat</keyword>
<feature type="compositionally biased region" description="Low complexity" evidence="6">
    <location>
        <begin position="422"/>
        <end position="433"/>
    </location>
</feature>
<dbReference type="InterPro" id="IPR001680">
    <property type="entry name" value="WD40_rpt"/>
</dbReference>
<keyword evidence="2" id="KW-0963">Cytoplasm</keyword>
<accession>A0A0K0DSM3</accession>
<dbReference type="AlphaFoldDB" id="A0A0K0DSM3"/>
<dbReference type="WBParaSite" id="SSTP_0000023500.1">
    <property type="protein sequence ID" value="SSTP_0000023500.1"/>
    <property type="gene ID" value="SSTP_0000023500"/>
</dbReference>
<feature type="compositionally biased region" description="Basic and acidic residues" evidence="6">
    <location>
        <begin position="434"/>
        <end position="450"/>
    </location>
</feature>
<feature type="region of interest" description="Disordered" evidence="6">
    <location>
        <begin position="367"/>
        <end position="390"/>
    </location>
</feature>
<dbReference type="InterPro" id="IPR036322">
    <property type="entry name" value="WD40_repeat_dom_sf"/>
</dbReference>
<feature type="region of interest" description="Disordered" evidence="6">
    <location>
        <begin position="403"/>
        <end position="499"/>
    </location>
</feature>
<protein>
    <submittedName>
        <fullName evidence="10">Katanin_con80 domain-containing protein</fullName>
    </submittedName>
    <submittedName>
        <fullName evidence="9">WD_REPEATS_REGION domain-containing protein</fullName>
    </submittedName>
</protein>
<dbReference type="InterPro" id="IPR019775">
    <property type="entry name" value="WD40_repeat_CS"/>
</dbReference>
<dbReference type="InterPro" id="IPR028021">
    <property type="entry name" value="Katanin_C-terminal"/>
</dbReference>